<evidence type="ECO:0000256" key="5">
    <source>
        <dbReference type="ARBA" id="ARBA00009548"/>
    </source>
</evidence>
<feature type="region of interest" description="Disordered" evidence="18">
    <location>
        <begin position="273"/>
        <end position="494"/>
    </location>
</feature>
<keyword evidence="10" id="KW-0747">Spliceosome</keyword>
<dbReference type="PANTHER" id="PTHR13434:SF0">
    <property type="entry name" value="PROTEIN CASC3"/>
    <property type="match status" value="1"/>
</dbReference>
<keyword evidence="13" id="KW-0694">RNA-binding</keyword>
<name>A0A9P0F378_BEMTA</name>
<reference evidence="20" key="1">
    <citation type="submission" date="2021-12" db="EMBL/GenBank/DDBJ databases">
        <authorList>
            <person name="King R."/>
        </authorList>
    </citation>
    <scope>NUCLEOTIDE SEQUENCE</scope>
</reference>
<feature type="compositionally biased region" description="Polar residues" evidence="18">
    <location>
        <begin position="443"/>
        <end position="464"/>
    </location>
</feature>
<keyword evidence="11" id="KW-0509">mRNA transport</keyword>
<evidence type="ECO:0000256" key="14">
    <source>
        <dbReference type="ARBA" id="ARBA00023161"/>
    </source>
</evidence>
<feature type="compositionally biased region" description="Acidic residues" evidence="18">
    <location>
        <begin position="52"/>
        <end position="65"/>
    </location>
</feature>
<keyword evidence="9" id="KW-0507">mRNA processing</keyword>
<evidence type="ECO:0000256" key="4">
    <source>
        <dbReference type="ARBA" id="ARBA00004556"/>
    </source>
</evidence>
<protein>
    <recommendedName>
        <fullName evidence="6">Protein CASC3</fullName>
    </recommendedName>
</protein>
<evidence type="ECO:0000256" key="13">
    <source>
        <dbReference type="ARBA" id="ARBA00022884"/>
    </source>
</evidence>
<dbReference type="AlphaFoldDB" id="A0A9P0F378"/>
<keyword evidence="14" id="KW-0866">Nonsense-mediated mRNA decay</keyword>
<feature type="compositionally biased region" description="Low complexity" evidence="18">
    <location>
        <begin position="611"/>
        <end position="632"/>
    </location>
</feature>
<comment type="similarity">
    <text evidence="5">Belongs to the CASC3 family.</text>
</comment>
<feature type="compositionally biased region" description="Basic and acidic residues" evidence="18">
    <location>
        <begin position="66"/>
        <end position="115"/>
    </location>
</feature>
<dbReference type="GO" id="GO:0035145">
    <property type="term" value="C:exon-exon junction complex"/>
    <property type="evidence" value="ECO:0007669"/>
    <property type="project" value="InterPro"/>
</dbReference>
<dbReference type="GO" id="GO:0051028">
    <property type="term" value="P:mRNA transport"/>
    <property type="evidence" value="ECO:0007669"/>
    <property type="project" value="UniProtKB-KW"/>
</dbReference>
<feature type="compositionally biased region" description="Acidic residues" evidence="18">
    <location>
        <begin position="172"/>
        <end position="182"/>
    </location>
</feature>
<dbReference type="GO" id="GO:0003729">
    <property type="term" value="F:mRNA binding"/>
    <property type="evidence" value="ECO:0007669"/>
    <property type="project" value="InterPro"/>
</dbReference>
<evidence type="ECO:0000256" key="18">
    <source>
        <dbReference type="SAM" id="MobiDB-lite"/>
    </source>
</evidence>
<dbReference type="GO" id="GO:0006417">
    <property type="term" value="P:regulation of translation"/>
    <property type="evidence" value="ECO:0007669"/>
    <property type="project" value="UniProtKB-KW"/>
</dbReference>
<keyword evidence="8" id="KW-0963">Cytoplasm</keyword>
<feature type="compositionally biased region" description="Polar residues" evidence="18">
    <location>
        <begin position="375"/>
        <end position="391"/>
    </location>
</feature>
<dbReference type="GO" id="GO:0008380">
    <property type="term" value="P:RNA splicing"/>
    <property type="evidence" value="ECO:0007669"/>
    <property type="project" value="UniProtKB-KW"/>
</dbReference>
<keyword evidence="15" id="KW-0508">mRNA splicing</keyword>
<evidence type="ECO:0000256" key="2">
    <source>
        <dbReference type="ARBA" id="ARBA00004279"/>
    </source>
</evidence>
<sequence>MASQGDAATEPESDQITDSDTGAKESDFNDTLDSKYDSMASGSEKAEKSSEVDNESEYESVDEDLVIPKKEPEVEKPKVEEKKIETEKVEEKVEEEKVEKAKIEKEETESKKVDADTAGSEAPASEASQQHESEDPLQSVDTKSESSFISEREDGELSMSDDDLSDVHIEEEREEGDGEEESLSGKDKKLDDDEDRRNPQYIPKKGTFYEHDDRMEDGPEETVNEKEAESEKDAKEEEKIRSKKEAALASKWQHDLYDDKEQAPKSTQELIDTYGYDIRNEEAPPKARRHRRYGRGPNKYTRNWEDENAYVKAGAPRGGRVNRGRGGGGRGGGTFFADNENFNLEKEFPELKNKRNIKSSSETGDNSPPKGGSVIKNSVFYSRATSQQQSAPPREQDDSYRKQQNAPQQVSKPQAEIKIDPAAISGKLHTSRNPPPPAFPPRSKTQAPKYSSTSQHEPQVNGSGNKHFDEKNMAKPAVRGPSQPSVPMTPMDFPRGRAKKIVTETAYAYQQPVGIQHQVENHSEPTEEELSKNFTHLQIEPAQHFNTSAASPTTVPMGHAIDNHGMQDVNSQKLQQSQVAASASSRGKRYSTQRQRSLPESGISFSPPPAAFQQPPQTHYYQPQTYGTQPHQNVYTPKTAAAAPVLTQQPAAQSPPMQLVYLQPPTQPPPPAQYQAPPPPLINYVPQPFTNPAAAYQQLTLPPPPPQPELYQQPSGITYYSAQTQAVLPRQTPPRRIKAAIPIVPPPESNRGNRSNSQMDEEKNAREYYNQEALESSAG</sequence>
<comment type="subcellular location">
    <subcellularLocation>
        <location evidence="2">Cell projection</location>
        <location evidence="2">Dendrite</location>
    </subcellularLocation>
    <subcellularLocation>
        <location evidence="1">Cytoplasm</location>
        <location evidence="1">Stress granule</location>
    </subcellularLocation>
    <subcellularLocation>
        <location evidence="4">Cytoplasm</location>
        <location evidence="4">Perinuclear region</location>
    </subcellularLocation>
    <subcellularLocation>
        <location evidence="3">Nucleus speckle</location>
    </subcellularLocation>
</comment>
<evidence type="ECO:0000256" key="10">
    <source>
        <dbReference type="ARBA" id="ARBA00022728"/>
    </source>
</evidence>
<dbReference type="KEGG" id="btab:109039554"/>
<feature type="compositionally biased region" description="Polar residues" evidence="18">
    <location>
        <begin position="402"/>
        <end position="412"/>
    </location>
</feature>
<dbReference type="SMART" id="SM01044">
    <property type="entry name" value="Btz"/>
    <property type="match status" value="1"/>
</dbReference>
<dbReference type="Pfam" id="PF09405">
    <property type="entry name" value="Btz"/>
    <property type="match status" value="1"/>
</dbReference>
<feature type="compositionally biased region" description="Basic and acidic residues" evidence="18">
    <location>
        <begin position="207"/>
        <end position="247"/>
    </location>
</feature>
<evidence type="ECO:0000256" key="6">
    <source>
        <dbReference type="ARBA" id="ARBA00019964"/>
    </source>
</evidence>
<evidence type="ECO:0000256" key="15">
    <source>
        <dbReference type="ARBA" id="ARBA00023187"/>
    </source>
</evidence>
<dbReference type="GO" id="GO:0006397">
    <property type="term" value="P:mRNA processing"/>
    <property type="evidence" value="ECO:0007669"/>
    <property type="project" value="UniProtKB-KW"/>
</dbReference>
<evidence type="ECO:0000256" key="16">
    <source>
        <dbReference type="ARBA" id="ARBA00023242"/>
    </source>
</evidence>
<evidence type="ECO:0000256" key="7">
    <source>
        <dbReference type="ARBA" id="ARBA00022448"/>
    </source>
</evidence>
<dbReference type="GO" id="GO:0030425">
    <property type="term" value="C:dendrite"/>
    <property type="evidence" value="ECO:0007669"/>
    <property type="project" value="UniProtKB-SubCell"/>
</dbReference>
<keyword evidence="21" id="KW-1185">Reference proteome</keyword>
<feature type="compositionally biased region" description="Basic and acidic residues" evidence="18">
    <location>
        <begin position="343"/>
        <end position="353"/>
    </location>
</feature>
<evidence type="ECO:0000313" key="21">
    <source>
        <dbReference type="Proteomes" id="UP001152759"/>
    </source>
</evidence>
<evidence type="ECO:0000259" key="19">
    <source>
        <dbReference type="SMART" id="SM01044"/>
    </source>
</evidence>
<dbReference type="GO" id="GO:0000184">
    <property type="term" value="P:nuclear-transcribed mRNA catabolic process, nonsense-mediated decay"/>
    <property type="evidence" value="ECO:0007669"/>
    <property type="project" value="UniProtKB-KW"/>
</dbReference>
<keyword evidence="12" id="KW-0810">Translation regulation</keyword>
<feature type="region of interest" description="Disordered" evidence="18">
    <location>
        <begin position="571"/>
        <end position="632"/>
    </location>
</feature>
<gene>
    <name evidence="20" type="ORF">BEMITA_LOCUS6755</name>
</gene>
<evidence type="ECO:0000313" key="20">
    <source>
        <dbReference type="EMBL" id="CAH0387784.1"/>
    </source>
</evidence>
<dbReference type="GO" id="GO:0048471">
    <property type="term" value="C:perinuclear region of cytoplasm"/>
    <property type="evidence" value="ECO:0007669"/>
    <property type="project" value="UniProtKB-SubCell"/>
</dbReference>
<dbReference type="PANTHER" id="PTHR13434">
    <property type="entry name" value="PROTEIN CASC3"/>
    <property type="match status" value="1"/>
</dbReference>
<feature type="domain" description="Btz" evidence="19">
    <location>
        <begin position="168"/>
        <end position="283"/>
    </location>
</feature>
<feature type="compositionally biased region" description="Acidic residues" evidence="18">
    <location>
        <begin position="153"/>
        <end position="164"/>
    </location>
</feature>
<dbReference type="InterPro" id="IPR028544">
    <property type="entry name" value="CASC3"/>
</dbReference>
<dbReference type="InterPro" id="IPR018545">
    <property type="entry name" value="Btz_dom"/>
</dbReference>
<dbReference type="GO" id="GO:0010494">
    <property type="term" value="C:cytoplasmic stress granule"/>
    <property type="evidence" value="ECO:0007669"/>
    <property type="project" value="UniProtKB-SubCell"/>
</dbReference>
<feature type="compositionally biased region" description="Basic and acidic residues" evidence="18">
    <location>
        <begin position="21"/>
        <end position="36"/>
    </location>
</feature>
<accession>A0A9P0F378</accession>
<evidence type="ECO:0000256" key="9">
    <source>
        <dbReference type="ARBA" id="ARBA00022664"/>
    </source>
</evidence>
<evidence type="ECO:0000256" key="12">
    <source>
        <dbReference type="ARBA" id="ARBA00022845"/>
    </source>
</evidence>
<keyword evidence="17" id="KW-0966">Cell projection</keyword>
<feature type="compositionally biased region" description="Basic and acidic residues" evidence="18">
    <location>
        <begin position="183"/>
        <end position="198"/>
    </location>
</feature>
<proteinExistence type="inferred from homology"/>
<feature type="compositionally biased region" description="Low complexity" evidence="18">
    <location>
        <begin position="571"/>
        <end position="585"/>
    </location>
</feature>
<feature type="region of interest" description="Disordered" evidence="18">
    <location>
        <begin position="696"/>
        <end position="715"/>
    </location>
</feature>
<evidence type="ECO:0000256" key="3">
    <source>
        <dbReference type="ARBA" id="ARBA00004324"/>
    </source>
</evidence>
<keyword evidence="7" id="KW-0813">Transport</keyword>
<organism evidence="20 21">
    <name type="scientific">Bemisia tabaci</name>
    <name type="common">Sweetpotato whitefly</name>
    <name type="synonym">Aleurodes tabaci</name>
    <dbReference type="NCBI Taxonomy" id="7038"/>
    <lineage>
        <taxon>Eukaryota</taxon>
        <taxon>Metazoa</taxon>
        <taxon>Ecdysozoa</taxon>
        <taxon>Arthropoda</taxon>
        <taxon>Hexapoda</taxon>
        <taxon>Insecta</taxon>
        <taxon>Pterygota</taxon>
        <taxon>Neoptera</taxon>
        <taxon>Paraneoptera</taxon>
        <taxon>Hemiptera</taxon>
        <taxon>Sternorrhyncha</taxon>
        <taxon>Aleyrodoidea</taxon>
        <taxon>Aleyrodidae</taxon>
        <taxon>Aleyrodinae</taxon>
        <taxon>Bemisia</taxon>
    </lineage>
</organism>
<evidence type="ECO:0000256" key="11">
    <source>
        <dbReference type="ARBA" id="ARBA00022816"/>
    </source>
</evidence>
<feature type="region of interest" description="Disordered" evidence="18">
    <location>
        <begin position="661"/>
        <end position="688"/>
    </location>
</feature>
<keyword evidence="16" id="KW-0539">Nucleus</keyword>
<dbReference type="GO" id="GO:0016607">
    <property type="term" value="C:nuclear speck"/>
    <property type="evidence" value="ECO:0007669"/>
    <property type="project" value="UniProtKB-SubCell"/>
</dbReference>
<feature type="region of interest" description="Disordered" evidence="18">
    <location>
        <begin position="1"/>
        <end position="247"/>
    </location>
</feature>
<feature type="compositionally biased region" description="Gly residues" evidence="18">
    <location>
        <begin position="324"/>
        <end position="334"/>
    </location>
</feature>
<evidence type="ECO:0000256" key="8">
    <source>
        <dbReference type="ARBA" id="ARBA00022490"/>
    </source>
</evidence>
<feature type="region of interest" description="Disordered" evidence="18">
    <location>
        <begin position="729"/>
        <end position="779"/>
    </location>
</feature>
<evidence type="ECO:0000256" key="17">
    <source>
        <dbReference type="ARBA" id="ARBA00023273"/>
    </source>
</evidence>
<dbReference type="GO" id="GO:0005681">
    <property type="term" value="C:spliceosomal complex"/>
    <property type="evidence" value="ECO:0007669"/>
    <property type="project" value="UniProtKB-KW"/>
</dbReference>
<feature type="compositionally biased region" description="Pro residues" evidence="18">
    <location>
        <begin position="665"/>
        <end position="681"/>
    </location>
</feature>
<dbReference type="Proteomes" id="UP001152759">
    <property type="component" value="Chromosome 3"/>
</dbReference>
<feature type="compositionally biased region" description="Polar residues" evidence="18">
    <location>
        <begin position="139"/>
        <end position="149"/>
    </location>
</feature>
<dbReference type="EMBL" id="OU963864">
    <property type="protein sequence ID" value="CAH0387784.1"/>
    <property type="molecule type" value="Genomic_DNA"/>
</dbReference>
<evidence type="ECO:0000256" key="1">
    <source>
        <dbReference type="ARBA" id="ARBA00004210"/>
    </source>
</evidence>